<sequence>MKTSQHQFELLVTIMEEHGDLSKPSSSARGRMAGIKHWEELTSLLNSDGSGDTKTTEKWKKVWSDFKNNTKKKAARMYKFASRTGGGPALNTKLTELEQRVLNIIGMQTATGLAVAEAGISQDIVVSQPRTPVQSGNTGVELCNEPGPSGRIYTGPSTSRETQVETTPHNQAFNVDIEIVEADVVPTSYLESAFTAPQSPVQYGPTTPRRRERPSRVRSPLQRRARLTQTEHAALLFRNSDSNWRAFKIDQHKDFMEMRKDRNRVREMEVQAQREWQAMGLSALDLLTQVVNKFCKD</sequence>
<evidence type="ECO:0000313" key="8">
    <source>
        <dbReference type="Proteomes" id="UP000504629"/>
    </source>
</evidence>
<dbReference type="GeneID" id="114252105"/>
<accession>A0A6J2KJ87</accession>
<comment type="subunit">
    <text evidence="1">Self-associates forming complexes of several hundred monomers.</text>
</comment>
<keyword evidence="8" id="KW-1185">Reference proteome</keyword>
<dbReference type="KEGG" id="bman:114252105"/>
<evidence type="ECO:0000313" key="9">
    <source>
        <dbReference type="RefSeq" id="XP_028042411.1"/>
    </source>
</evidence>
<dbReference type="PANTHER" id="PTHR23098:SF16">
    <property type="entry name" value="REGULATORY PROTEIN ZESTE"/>
    <property type="match status" value="1"/>
</dbReference>
<organism evidence="8 9">
    <name type="scientific">Bombyx mandarina</name>
    <name type="common">Wild silk moth</name>
    <name type="synonym">Wild silkworm</name>
    <dbReference type="NCBI Taxonomy" id="7092"/>
    <lineage>
        <taxon>Eukaryota</taxon>
        <taxon>Metazoa</taxon>
        <taxon>Ecdysozoa</taxon>
        <taxon>Arthropoda</taxon>
        <taxon>Hexapoda</taxon>
        <taxon>Insecta</taxon>
        <taxon>Pterygota</taxon>
        <taxon>Neoptera</taxon>
        <taxon>Endopterygota</taxon>
        <taxon>Lepidoptera</taxon>
        <taxon>Glossata</taxon>
        <taxon>Ditrysia</taxon>
        <taxon>Bombycoidea</taxon>
        <taxon>Bombycidae</taxon>
        <taxon>Bombycinae</taxon>
        <taxon>Bombyx</taxon>
    </lineage>
</organism>
<name>A0A6J2KJ87_BOMMA</name>
<dbReference type="Proteomes" id="UP000504629">
    <property type="component" value="Unplaced"/>
</dbReference>
<dbReference type="GO" id="GO:0005634">
    <property type="term" value="C:nucleus"/>
    <property type="evidence" value="ECO:0007669"/>
    <property type="project" value="TreeGrafter"/>
</dbReference>
<reference evidence="9" key="1">
    <citation type="submission" date="2025-08" db="UniProtKB">
        <authorList>
            <consortium name="RefSeq"/>
        </authorList>
    </citation>
    <scope>IDENTIFICATION</scope>
    <source>
        <tissue evidence="9">Silk gland</tissue>
    </source>
</reference>
<keyword evidence="3" id="KW-0805">Transcription regulation</keyword>
<dbReference type="PANTHER" id="PTHR23098">
    <property type="entry name" value="AGAP001331-PA-RELATED"/>
    <property type="match status" value="1"/>
</dbReference>
<evidence type="ECO:0000256" key="1">
    <source>
        <dbReference type="ARBA" id="ARBA00011764"/>
    </source>
</evidence>
<evidence type="ECO:0000256" key="5">
    <source>
        <dbReference type="ARBA" id="ARBA00025466"/>
    </source>
</evidence>
<dbReference type="InterPro" id="IPR028002">
    <property type="entry name" value="Myb_DNA-bind_5"/>
</dbReference>
<feature type="domain" description="Myb/SANT-like DNA-binding" evidence="7">
    <location>
        <begin position="2"/>
        <end position="75"/>
    </location>
</feature>
<dbReference type="Pfam" id="PF13873">
    <property type="entry name" value="Myb_DNA-bind_5"/>
    <property type="match status" value="1"/>
</dbReference>
<feature type="region of interest" description="Disordered" evidence="6">
    <location>
        <begin position="196"/>
        <end position="223"/>
    </location>
</feature>
<protein>
    <recommendedName>
        <fullName evidence="2">Regulatory protein zeste</fullName>
    </recommendedName>
</protein>
<comment type="function">
    <text evidence="5">Involved in transvection phenomena (= synapsis-dependent gene expression), where the synaptic pairing of chromosomes carrying genes with which zeste interacts influences the expression of these genes. Zeste binds to DNA and stimulates transcription from a nearby promoter.</text>
</comment>
<evidence type="ECO:0000256" key="6">
    <source>
        <dbReference type="SAM" id="MobiDB-lite"/>
    </source>
</evidence>
<gene>
    <name evidence="9" type="primary">LOC114252105</name>
</gene>
<evidence type="ECO:0000259" key="7">
    <source>
        <dbReference type="Pfam" id="PF13873"/>
    </source>
</evidence>
<dbReference type="OrthoDB" id="8053018at2759"/>
<evidence type="ECO:0000256" key="3">
    <source>
        <dbReference type="ARBA" id="ARBA00023015"/>
    </source>
</evidence>
<evidence type="ECO:0000256" key="4">
    <source>
        <dbReference type="ARBA" id="ARBA00023163"/>
    </source>
</evidence>
<dbReference type="AlphaFoldDB" id="A0A6J2KJ87"/>
<evidence type="ECO:0000256" key="2">
    <source>
        <dbReference type="ARBA" id="ARBA00016807"/>
    </source>
</evidence>
<dbReference type="RefSeq" id="XP_028042411.1">
    <property type="nucleotide sequence ID" value="XM_028186610.1"/>
</dbReference>
<keyword evidence="4" id="KW-0804">Transcription</keyword>
<proteinExistence type="predicted"/>